<name>A0A2K3KUI9_TRIPR</name>
<evidence type="ECO:0000313" key="2">
    <source>
        <dbReference type="Proteomes" id="UP000236291"/>
    </source>
</evidence>
<dbReference type="Proteomes" id="UP000236291">
    <property type="component" value="Unassembled WGS sequence"/>
</dbReference>
<evidence type="ECO:0000313" key="1">
    <source>
        <dbReference type="EMBL" id="PNX69958.1"/>
    </source>
</evidence>
<dbReference type="AlphaFoldDB" id="A0A2K3KUI9"/>
<reference evidence="1 2" key="2">
    <citation type="journal article" date="2017" name="Front. Plant Sci.">
        <title>Gene Classification and Mining of Molecular Markers Useful in Red Clover (Trifolium pratense) Breeding.</title>
        <authorList>
            <person name="Istvanek J."/>
            <person name="Dluhosova J."/>
            <person name="Dluhos P."/>
            <person name="Patkova L."/>
            <person name="Nedelnik J."/>
            <person name="Repkova J."/>
        </authorList>
    </citation>
    <scope>NUCLEOTIDE SEQUENCE [LARGE SCALE GENOMIC DNA]</scope>
    <source>
        <strain evidence="2">cv. Tatra</strain>
        <tissue evidence="1">Young leaves</tissue>
    </source>
</reference>
<gene>
    <name evidence="1" type="ORF">L195_g064668</name>
</gene>
<reference evidence="1 2" key="1">
    <citation type="journal article" date="2014" name="Am. J. Bot.">
        <title>Genome assembly and annotation for red clover (Trifolium pratense; Fabaceae).</title>
        <authorList>
            <person name="Istvanek J."/>
            <person name="Jaros M."/>
            <person name="Krenek A."/>
            <person name="Repkova J."/>
        </authorList>
    </citation>
    <scope>NUCLEOTIDE SEQUENCE [LARGE SCALE GENOMIC DNA]</scope>
    <source>
        <strain evidence="2">cv. Tatra</strain>
        <tissue evidence="1">Young leaves</tissue>
    </source>
</reference>
<comment type="caution">
    <text evidence="1">The sequence shown here is derived from an EMBL/GenBank/DDBJ whole genome shotgun (WGS) entry which is preliminary data.</text>
</comment>
<organism evidence="1 2">
    <name type="scientific">Trifolium pratense</name>
    <name type="common">Red clover</name>
    <dbReference type="NCBI Taxonomy" id="57577"/>
    <lineage>
        <taxon>Eukaryota</taxon>
        <taxon>Viridiplantae</taxon>
        <taxon>Streptophyta</taxon>
        <taxon>Embryophyta</taxon>
        <taxon>Tracheophyta</taxon>
        <taxon>Spermatophyta</taxon>
        <taxon>Magnoliopsida</taxon>
        <taxon>eudicotyledons</taxon>
        <taxon>Gunneridae</taxon>
        <taxon>Pentapetalae</taxon>
        <taxon>rosids</taxon>
        <taxon>fabids</taxon>
        <taxon>Fabales</taxon>
        <taxon>Fabaceae</taxon>
        <taxon>Papilionoideae</taxon>
        <taxon>50 kb inversion clade</taxon>
        <taxon>NPAAA clade</taxon>
        <taxon>Hologalegina</taxon>
        <taxon>IRL clade</taxon>
        <taxon>Trifolieae</taxon>
        <taxon>Trifolium</taxon>
    </lineage>
</organism>
<accession>A0A2K3KUI9</accession>
<protein>
    <submittedName>
        <fullName evidence="1">Uncharacterized protein</fullName>
    </submittedName>
</protein>
<dbReference type="EMBL" id="ASHM01261416">
    <property type="protein sequence ID" value="PNX69958.1"/>
    <property type="molecule type" value="Genomic_DNA"/>
</dbReference>
<sequence length="20" mass="2255">MYHFLISETSFEGALDLAPI</sequence>
<proteinExistence type="predicted"/>
<feature type="non-terminal residue" evidence="1">
    <location>
        <position position="20"/>
    </location>
</feature>